<evidence type="ECO:0000256" key="1">
    <source>
        <dbReference type="SAM" id="SignalP"/>
    </source>
</evidence>
<dbReference type="InterPro" id="IPR018391">
    <property type="entry name" value="PQQ_b-propeller_rpt"/>
</dbReference>
<dbReference type="SUPFAM" id="SSF50998">
    <property type="entry name" value="Quinoprotein alcohol dehydrogenase-like"/>
    <property type="match status" value="2"/>
</dbReference>
<comment type="caution">
    <text evidence="3">The sequence shown here is derived from an EMBL/GenBank/DDBJ whole genome shotgun (WGS) entry which is preliminary data.</text>
</comment>
<dbReference type="Proteomes" id="UP001178507">
    <property type="component" value="Unassembled WGS sequence"/>
</dbReference>
<dbReference type="EMBL" id="CAUJNA010000502">
    <property type="protein sequence ID" value="CAJ1377970.1"/>
    <property type="molecule type" value="Genomic_DNA"/>
</dbReference>
<dbReference type="AlphaFoldDB" id="A0AA36MS17"/>
<accession>A0AA36MS17</accession>
<keyword evidence="4" id="KW-1185">Reference proteome</keyword>
<organism evidence="3 4">
    <name type="scientific">Effrenium voratum</name>
    <dbReference type="NCBI Taxonomy" id="2562239"/>
    <lineage>
        <taxon>Eukaryota</taxon>
        <taxon>Sar</taxon>
        <taxon>Alveolata</taxon>
        <taxon>Dinophyceae</taxon>
        <taxon>Suessiales</taxon>
        <taxon>Symbiodiniaceae</taxon>
        <taxon>Effrenium</taxon>
    </lineage>
</organism>
<dbReference type="PANTHER" id="PTHR34512:SF30">
    <property type="entry name" value="OUTER MEMBRANE PROTEIN ASSEMBLY FACTOR BAMB"/>
    <property type="match status" value="1"/>
</dbReference>
<dbReference type="SMART" id="SM00564">
    <property type="entry name" value="PQQ"/>
    <property type="match status" value="6"/>
</dbReference>
<feature type="signal peptide" evidence="1">
    <location>
        <begin position="1"/>
        <end position="16"/>
    </location>
</feature>
<keyword evidence="1" id="KW-0732">Signal</keyword>
<dbReference type="Gene3D" id="2.130.10.10">
    <property type="entry name" value="YVTN repeat-like/Quinoprotein amine dehydrogenase"/>
    <property type="match status" value="2"/>
</dbReference>
<evidence type="ECO:0000259" key="2">
    <source>
        <dbReference type="Pfam" id="PF13360"/>
    </source>
</evidence>
<gene>
    <name evidence="3" type="ORF">EVOR1521_LOCUS6645</name>
</gene>
<dbReference type="Pfam" id="PF13360">
    <property type="entry name" value="PQQ_2"/>
    <property type="match status" value="1"/>
</dbReference>
<evidence type="ECO:0000313" key="3">
    <source>
        <dbReference type="EMBL" id="CAJ1377970.1"/>
    </source>
</evidence>
<dbReference type="InterPro" id="IPR011047">
    <property type="entry name" value="Quinoprotein_ADH-like_sf"/>
</dbReference>
<dbReference type="PANTHER" id="PTHR34512">
    <property type="entry name" value="CELL SURFACE PROTEIN"/>
    <property type="match status" value="1"/>
</dbReference>
<dbReference type="InterPro" id="IPR002372">
    <property type="entry name" value="PQQ_rpt_dom"/>
</dbReference>
<reference evidence="3" key="1">
    <citation type="submission" date="2023-08" db="EMBL/GenBank/DDBJ databases">
        <authorList>
            <person name="Chen Y."/>
            <person name="Shah S."/>
            <person name="Dougan E. K."/>
            <person name="Thang M."/>
            <person name="Chan C."/>
        </authorList>
    </citation>
    <scope>NUCLEOTIDE SEQUENCE</scope>
</reference>
<feature type="chain" id="PRO_5041338093" description="Pyrrolo-quinoline quinone repeat domain-containing protein" evidence="1">
    <location>
        <begin position="17"/>
        <end position="474"/>
    </location>
</feature>
<dbReference type="InterPro" id="IPR015943">
    <property type="entry name" value="WD40/YVTN_repeat-like_dom_sf"/>
</dbReference>
<name>A0AA36MS17_9DINO</name>
<sequence>MIPILLLVIAAASAESCSDEGCGVNFLQSATRLQRTDTEDVWPSARGSWPFLAVGKDSGPFQVNSSLAWSWHHPEGRFHTLTWGTALDHQLNVYLSAADGLRKFDPDGKVLWEHKTLPARLINAPAIYKGAVYATDTLGGVRAVDMATGERLWHTQMEPTVGEDNGFSMVHAGVVLTAADWRPPSPQGEANQKVRALNASTGQVLWTFTPDTAVWNFLPLFPDHETVVFQDMSGRVYRLGLFDGREIWKAGGLEGSWTDGSAALGGNGLIYAVNNNKPLAEIKNLDATVPGFPRDTNPGTLSAYDLDGNLKWQVTTPKPPNNAPAVGKIHGWDGLSVIMPICQQAYQGATCDVYAHDADSGRLRWVFNGPTQKGLSQAGDLAGALERTLSGIRPACLPNGWSAPAIGADGTVYLGSEEGPFFALRDADRDGRVLGEQEVSYFQTGAAFSGSSSAAIAPGMVAVASCDSLFVFKN</sequence>
<proteinExistence type="predicted"/>
<evidence type="ECO:0000313" key="4">
    <source>
        <dbReference type="Proteomes" id="UP001178507"/>
    </source>
</evidence>
<feature type="domain" description="Pyrrolo-quinoline quinone repeat" evidence="2">
    <location>
        <begin position="74"/>
        <end position="206"/>
    </location>
</feature>
<protein>
    <recommendedName>
        <fullName evidence="2">Pyrrolo-quinoline quinone repeat domain-containing protein</fullName>
    </recommendedName>
</protein>